<dbReference type="CDD" id="cd05252">
    <property type="entry name" value="CDP_GD_SDR_e"/>
    <property type="match status" value="1"/>
</dbReference>
<dbReference type="Gene3D" id="3.90.25.10">
    <property type="entry name" value="UDP-galactose 4-epimerase, domain 1"/>
    <property type="match status" value="1"/>
</dbReference>
<sequence>MESVVIGGRMKNFNNVYKGKKVLVTGHTGFKGSWLSIWLRELGAEVIGYSLDPYTEKDNFVLSHLSEKIVDIRGDIRDRKHLKKVFDKYQPEIVFHLAAQPLVRLSYDIPVETYETNLMGTINILEEIRNCKNTKIGIMITTDKCYENKEQIWGYRENEAFGGYDPYSSSKGACEIAIQSWRKSFFNPKDYEKHGKSLASVRAGNVIGGGDWAKDRIVPDCIRALEAGKDIEIRSPKSIRPWEHVLEPLSGYLLLGQKMMEDPIKYCEGWNFGPNLDAIVNVWDVAEKIVKNYGKGNLKDISNPNALHEAKLLLLDITKSRFELGWKPTLTIDESIELTIEWYKRYVNEDVYKLCVEQIKNR</sequence>
<protein>
    <submittedName>
        <fullName evidence="2">CDP-glucose 4,6-dehydratase</fullName>
    </submittedName>
</protein>
<dbReference type="InterPro" id="IPR013445">
    <property type="entry name" value="CDP_4_6_deHydtase"/>
</dbReference>
<dbReference type="Pfam" id="PF16363">
    <property type="entry name" value="GDP_Man_Dehyd"/>
    <property type="match status" value="1"/>
</dbReference>
<proteinExistence type="predicted"/>
<accession>A0ABM6U0S8</accession>
<dbReference type="SUPFAM" id="SSF51735">
    <property type="entry name" value="NAD(P)-binding Rossmann-fold domains"/>
    <property type="match status" value="1"/>
</dbReference>
<keyword evidence="3" id="KW-1185">Reference proteome</keyword>
<evidence type="ECO:0000259" key="1">
    <source>
        <dbReference type="Pfam" id="PF16363"/>
    </source>
</evidence>
<dbReference type="InterPro" id="IPR036291">
    <property type="entry name" value="NAD(P)-bd_dom_sf"/>
</dbReference>
<name>A0ABM6U0S8_FUSVA</name>
<organism evidence="2 3">
    <name type="scientific">Fusobacterium varium ATCC 27725</name>
    <dbReference type="NCBI Taxonomy" id="469618"/>
    <lineage>
        <taxon>Bacteria</taxon>
        <taxon>Fusobacteriati</taxon>
        <taxon>Fusobacteriota</taxon>
        <taxon>Fusobacteriia</taxon>
        <taxon>Fusobacteriales</taxon>
        <taxon>Fusobacteriaceae</taxon>
        <taxon>Fusobacterium</taxon>
    </lineage>
</organism>
<reference evidence="3" key="1">
    <citation type="journal article" date="2018" name="MSphere">
        <title>Fusobacterium Genomics Using MinION and Illumina Sequencing Enables Genome Completion and Correction.</title>
        <authorList>
            <person name="Todd S.M."/>
            <person name="Settlage R.E."/>
            <person name="Lahmers K.K."/>
            <person name="Slade D.J."/>
        </authorList>
    </citation>
    <scope>NUCLEOTIDE SEQUENCE [LARGE SCALE GENOMIC DNA]</scope>
    <source>
        <strain evidence="3">ATCC 27725</strain>
    </source>
</reference>
<dbReference type="Gene3D" id="3.40.50.720">
    <property type="entry name" value="NAD(P)-binding Rossmann-like Domain"/>
    <property type="match status" value="1"/>
</dbReference>
<dbReference type="EMBL" id="CP028103">
    <property type="protein sequence ID" value="AVQ29831.1"/>
    <property type="molecule type" value="Genomic_DNA"/>
</dbReference>
<dbReference type="InterPro" id="IPR016040">
    <property type="entry name" value="NAD(P)-bd_dom"/>
</dbReference>
<evidence type="ECO:0000313" key="3">
    <source>
        <dbReference type="Proteomes" id="UP000241238"/>
    </source>
</evidence>
<gene>
    <name evidence="2" type="primary">rfbG</name>
    <name evidence="2" type="ORF">C4N18_00790</name>
</gene>
<dbReference type="PANTHER" id="PTHR43000">
    <property type="entry name" value="DTDP-D-GLUCOSE 4,6-DEHYDRATASE-RELATED"/>
    <property type="match status" value="1"/>
</dbReference>
<evidence type="ECO:0000313" key="2">
    <source>
        <dbReference type="EMBL" id="AVQ29831.1"/>
    </source>
</evidence>
<dbReference type="Proteomes" id="UP000241238">
    <property type="component" value="Chromosome"/>
</dbReference>
<feature type="domain" description="NAD(P)-binding" evidence="1">
    <location>
        <begin position="23"/>
        <end position="337"/>
    </location>
</feature>
<dbReference type="NCBIfam" id="TIGR02622">
    <property type="entry name" value="CDP_4_6_dhtase"/>
    <property type="match status" value="1"/>
</dbReference>